<dbReference type="Pfam" id="PF13403">
    <property type="entry name" value="Hint_2"/>
    <property type="match status" value="1"/>
</dbReference>
<sequence>MKTGSSSTFVIAWAQVEVAGFPHAQVTELEIGALWRWSGNAVCVNGSRDVLVLDDAIGVRELHQRAAHSVRRLIGTALDRAPLHHDYGPRARLFEGGFDVTDGIKRYEVTLIDMPDLGTPLLMFLGDLPPKDTDLWIVSLHLGAVQKTQAEVSNAVICFTPGTQILTPTGPQLVEHLSEGDFVQTKDNGPQALRWIGGRRISGARLYAMPELRPIRLRAGALGAGNPDTDLIVSPHHRMLVSGKAAQDLFNADEVLIAAKDLVNDQSIVIDRTQRDVRYIHLLFDAHQIIVANGFETESFHPDIAALNDITGDQKTGLLRQFPDLVIYNDTYGPSARRTLTRAEAAILMSGVA</sequence>
<keyword evidence="3" id="KW-1185">Reference proteome</keyword>
<dbReference type="STRING" id="658057.SAMN04488032_101560"/>
<name>A0A1Y5RAI0_9RHOB</name>
<dbReference type="AlphaFoldDB" id="A0A1Y5RAI0"/>
<accession>A0A1Y5RAI0</accession>
<dbReference type="Proteomes" id="UP000193307">
    <property type="component" value="Unassembled WGS sequence"/>
</dbReference>
<dbReference type="SUPFAM" id="SSF51294">
    <property type="entry name" value="Hedgehog/intein (Hint) domain"/>
    <property type="match status" value="1"/>
</dbReference>
<dbReference type="Gene3D" id="2.170.16.10">
    <property type="entry name" value="Hedgehog/Intein (Hint) domain"/>
    <property type="match status" value="1"/>
</dbReference>
<reference evidence="2 3" key="1">
    <citation type="submission" date="2017-03" db="EMBL/GenBank/DDBJ databases">
        <authorList>
            <person name="Afonso C.L."/>
            <person name="Miller P.J."/>
            <person name="Scott M.A."/>
            <person name="Spackman E."/>
            <person name="Goraichik I."/>
            <person name="Dimitrov K.M."/>
            <person name="Suarez D.L."/>
            <person name="Swayne D.E."/>
        </authorList>
    </citation>
    <scope>NUCLEOTIDE SEQUENCE [LARGE SCALE GENOMIC DNA]</scope>
    <source>
        <strain evidence="2 3">CECT 7971</strain>
    </source>
</reference>
<gene>
    <name evidence="2" type="ORF">PAM7971_00087</name>
</gene>
<dbReference type="OrthoDB" id="6305173at2"/>
<protein>
    <recommendedName>
        <fullName evidence="1">Hedgehog/Intein (Hint) domain-containing protein</fullName>
    </recommendedName>
</protein>
<dbReference type="InterPro" id="IPR028992">
    <property type="entry name" value="Hedgehog/Intein_dom"/>
</dbReference>
<evidence type="ECO:0000259" key="1">
    <source>
        <dbReference type="Pfam" id="PF13403"/>
    </source>
</evidence>
<dbReference type="RefSeq" id="WP_085847026.1">
    <property type="nucleotide sequence ID" value="NZ_FNZV01000001.1"/>
</dbReference>
<evidence type="ECO:0000313" key="2">
    <source>
        <dbReference type="EMBL" id="SLN11761.1"/>
    </source>
</evidence>
<feature type="domain" description="Hedgehog/Intein (Hint)" evidence="1">
    <location>
        <begin position="157"/>
        <end position="303"/>
    </location>
</feature>
<evidence type="ECO:0000313" key="3">
    <source>
        <dbReference type="Proteomes" id="UP000193307"/>
    </source>
</evidence>
<proteinExistence type="predicted"/>
<dbReference type="EMBL" id="FWFW01000001">
    <property type="protein sequence ID" value="SLN11761.1"/>
    <property type="molecule type" value="Genomic_DNA"/>
</dbReference>
<dbReference type="InterPro" id="IPR036844">
    <property type="entry name" value="Hint_dom_sf"/>
</dbReference>
<organism evidence="2 3">
    <name type="scientific">Pacificibacter marinus</name>
    <dbReference type="NCBI Taxonomy" id="658057"/>
    <lineage>
        <taxon>Bacteria</taxon>
        <taxon>Pseudomonadati</taxon>
        <taxon>Pseudomonadota</taxon>
        <taxon>Alphaproteobacteria</taxon>
        <taxon>Rhodobacterales</taxon>
        <taxon>Roseobacteraceae</taxon>
        <taxon>Pacificibacter</taxon>
    </lineage>
</organism>